<feature type="compositionally biased region" description="Polar residues" evidence="1">
    <location>
        <begin position="63"/>
        <end position="73"/>
    </location>
</feature>
<feature type="region of interest" description="Disordered" evidence="1">
    <location>
        <begin position="54"/>
        <end position="76"/>
    </location>
</feature>
<proteinExistence type="predicted"/>
<dbReference type="EMBL" id="KB446537">
    <property type="protein sequence ID" value="EME46814.1"/>
    <property type="molecule type" value="Genomic_DNA"/>
</dbReference>
<sequence>MRHEILLACLHCIAVGRLEERRYLLSSSAKQQRLRSIEKSALCTCLDARRRAGPTYQEREQGAQRSLETTSARRPSGCFAESGERKTFFEIGTRFQLDVRPANMPLRCASSANRTTHGPRGYNLTHRTAVPGVLGRAALVEPAGILYLVVGVCPCAVWVEALDLAEEQTYLEDHSPQSSHRATRYNHCIAKLILPGHCNTEQGDTYDAGGGSGAAAVVLVWVWIKAYLSDNIPMITDGRRMRGKLQLSRLLLQPGSTIVRRSCFYPGVVVEVSKVALCIGRT</sequence>
<evidence type="ECO:0000256" key="1">
    <source>
        <dbReference type="SAM" id="MobiDB-lite"/>
    </source>
</evidence>
<dbReference type="HOGENOM" id="CLU_987029_0_0_1"/>
<evidence type="ECO:0000313" key="2">
    <source>
        <dbReference type="EMBL" id="EME46814.1"/>
    </source>
</evidence>
<organism evidence="2 3">
    <name type="scientific">Dothistroma septosporum (strain NZE10 / CBS 128990)</name>
    <name type="common">Red band needle blight fungus</name>
    <name type="synonym">Mycosphaerella pini</name>
    <dbReference type="NCBI Taxonomy" id="675120"/>
    <lineage>
        <taxon>Eukaryota</taxon>
        <taxon>Fungi</taxon>
        <taxon>Dikarya</taxon>
        <taxon>Ascomycota</taxon>
        <taxon>Pezizomycotina</taxon>
        <taxon>Dothideomycetes</taxon>
        <taxon>Dothideomycetidae</taxon>
        <taxon>Mycosphaerellales</taxon>
        <taxon>Mycosphaerellaceae</taxon>
        <taxon>Dothistroma</taxon>
    </lineage>
</organism>
<protein>
    <submittedName>
        <fullName evidence="2">Uncharacterized protein</fullName>
    </submittedName>
</protein>
<dbReference type="Proteomes" id="UP000016933">
    <property type="component" value="Unassembled WGS sequence"/>
</dbReference>
<dbReference type="AlphaFoldDB" id="N1PX65"/>
<evidence type="ECO:0000313" key="3">
    <source>
        <dbReference type="Proteomes" id="UP000016933"/>
    </source>
</evidence>
<gene>
    <name evidence="2" type="ORF">DOTSEDRAFT_70699</name>
</gene>
<keyword evidence="3" id="KW-1185">Reference proteome</keyword>
<accession>N1PX65</accession>
<reference evidence="2 3" key="2">
    <citation type="journal article" date="2012" name="PLoS Pathog.">
        <title>Diverse lifestyles and strategies of plant pathogenesis encoded in the genomes of eighteen Dothideomycetes fungi.</title>
        <authorList>
            <person name="Ohm R.A."/>
            <person name="Feau N."/>
            <person name="Henrissat B."/>
            <person name="Schoch C.L."/>
            <person name="Horwitz B.A."/>
            <person name="Barry K.W."/>
            <person name="Condon B.J."/>
            <person name="Copeland A.C."/>
            <person name="Dhillon B."/>
            <person name="Glaser F."/>
            <person name="Hesse C.N."/>
            <person name="Kosti I."/>
            <person name="LaButti K."/>
            <person name="Lindquist E.A."/>
            <person name="Lucas S."/>
            <person name="Salamov A.A."/>
            <person name="Bradshaw R.E."/>
            <person name="Ciuffetti L."/>
            <person name="Hamelin R.C."/>
            <person name="Kema G.H.J."/>
            <person name="Lawrence C."/>
            <person name="Scott J.A."/>
            <person name="Spatafora J.W."/>
            <person name="Turgeon B.G."/>
            <person name="de Wit P.J.G.M."/>
            <person name="Zhong S."/>
            <person name="Goodwin S.B."/>
            <person name="Grigoriev I.V."/>
        </authorList>
    </citation>
    <scope>NUCLEOTIDE SEQUENCE [LARGE SCALE GENOMIC DNA]</scope>
    <source>
        <strain evidence="3">NZE10 / CBS 128990</strain>
    </source>
</reference>
<name>N1PX65_DOTSN</name>
<reference evidence="3" key="1">
    <citation type="journal article" date="2012" name="PLoS Genet.">
        <title>The genomes of the fungal plant pathogens Cladosporium fulvum and Dothistroma septosporum reveal adaptation to different hosts and lifestyles but also signatures of common ancestry.</title>
        <authorList>
            <person name="de Wit P.J.G.M."/>
            <person name="van der Burgt A."/>
            <person name="Oekmen B."/>
            <person name="Stergiopoulos I."/>
            <person name="Abd-Elsalam K.A."/>
            <person name="Aerts A.L."/>
            <person name="Bahkali A.H."/>
            <person name="Beenen H.G."/>
            <person name="Chettri P."/>
            <person name="Cox M.P."/>
            <person name="Datema E."/>
            <person name="de Vries R.P."/>
            <person name="Dhillon B."/>
            <person name="Ganley A.R."/>
            <person name="Griffiths S.A."/>
            <person name="Guo Y."/>
            <person name="Hamelin R.C."/>
            <person name="Henrissat B."/>
            <person name="Kabir M.S."/>
            <person name="Jashni M.K."/>
            <person name="Kema G."/>
            <person name="Klaubauf S."/>
            <person name="Lapidus A."/>
            <person name="Levasseur A."/>
            <person name="Lindquist E."/>
            <person name="Mehrabi R."/>
            <person name="Ohm R.A."/>
            <person name="Owen T.J."/>
            <person name="Salamov A."/>
            <person name="Schwelm A."/>
            <person name="Schijlen E."/>
            <person name="Sun H."/>
            <person name="van den Burg H.A."/>
            <person name="van Ham R.C.H.J."/>
            <person name="Zhang S."/>
            <person name="Goodwin S.B."/>
            <person name="Grigoriev I.V."/>
            <person name="Collemare J."/>
            <person name="Bradshaw R.E."/>
        </authorList>
    </citation>
    <scope>NUCLEOTIDE SEQUENCE [LARGE SCALE GENOMIC DNA]</scope>
    <source>
        <strain evidence="3">NZE10 / CBS 128990</strain>
    </source>
</reference>